<dbReference type="EMBL" id="MU863639">
    <property type="protein sequence ID" value="KAK4100710.1"/>
    <property type="molecule type" value="Genomic_DNA"/>
</dbReference>
<dbReference type="Proteomes" id="UP001305647">
    <property type="component" value="Unassembled WGS sequence"/>
</dbReference>
<evidence type="ECO:0000256" key="1">
    <source>
        <dbReference type="SAM" id="MobiDB-lite"/>
    </source>
</evidence>
<sequence>MTQLPGFATSALDARVHREESLTLARRATHQGKTRTAAPATPNGAPPNAGRRRVVLPDPVAFKFLEGDPSVTVVERRYVLPGYELYLVEQWACSRQSPTLVIATYTGDPKHSVVVGVLEVPADEEDWSPKLKVYFKAIHQYHARPKETELGELMVTNLSSFPSALTVIAVPEGDIRKHRQVFIVNENLKRLGCSGRSGLTLTEPTSATQAKFMQMYKTSDRTPFVQAVLELVKLCQVALFLFGMLEEEYIDGLLCDVTEKAVNDWWTEIGSEYFNIEPTDGILGPTTVAALLGTLLGSRNRLSYYGAPVSKDAFDVESMTKGIGTFQKAMRLKRTRRLDRQTLLKLHSVTAKAAAGEGGWGVQKAVKSTVAEIGGKRGELVIGMVGGRDKANIGDIETLDLAKFISLVYGERPKWLWHGKPRRTLQESHYDYLMSGFGQELRDDVDPQLGGRRAQSAPVEDEVETKKREDSPSTNTPPQTTNSLPISAEASAGDRDALRKTVFKSVAGKVSDARSGLGRIRDAVGGGLRGHVSRPSKDETPDTALSGYSSSSLAMLAPTSTFVTSPIGVGKAFTWKAKPDECIGSLKDREVAESAPAIPNAGSINGADEQSAVSTHDFRPPQEQLDTIVEKEQLEFRLREVAKEVRSTNASVARSVVADGDLEGRVLALERSADGPLLSLQHRHSLDCIASLDQQPNEARLPRCLSFSAAEDAILGWEELVSLADTAPPTGGASNNNMAGLQARAELSYSLYTRLRLLQRDLAPWVSKQVGSVTALDRLLDAQQGELQHLLHEADERYQRARHGAGEAVGEERGRLAEAVKDVEMLAAKLEYEMGALVSRVAEVEDGVALFGRQVEDVERRADELRVVLETESWVHWFVRTVTGIGTGPNITRGL</sequence>
<proteinExistence type="predicted"/>
<dbReference type="PANTHER" id="PTHR31011">
    <property type="entry name" value="PROTEIN STB2-RELATED"/>
    <property type="match status" value="1"/>
</dbReference>
<dbReference type="AlphaFoldDB" id="A0AAN6PZA5"/>
<feature type="region of interest" description="Disordered" evidence="1">
    <location>
        <begin position="594"/>
        <end position="621"/>
    </location>
</feature>
<protein>
    <recommendedName>
        <fullName evidence="2">STB6-like N-terminal domain-containing protein</fullName>
    </recommendedName>
</protein>
<dbReference type="Pfam" id="PF25995">
    <property type="entry name" value="STB6_N"/>
    <property type="match status" value="1"/>
</dbReference>
<dbReference type="InterPro" id="IPR059025">
    <property type="entry name" value="STB6_N"/>
</dbReference>
<dbReference type="PANTHER" id="PTHR31011:SF2">
    <property type="entry name" value="PROTEIN STB2-RELATED"/>
    <property type="match status" value="1"/>
</dbReference>
<dbReference type="GO" id="GO:0070822">
    <property type="term" value="C:Sin3-type complex"/>
    <property type="evidence" value="ECO:0007669"/>
    <property type="project" value="TreeGrafter"/>
</dbReference>
<keyword evidence="4" id="KW-1185">Reference proteome</keyword>
<feature type="domain" description="STB6-like N-terminal" evidence="2">
    <location>
        <begin position="53"/>
        <end position="191"/>
    </location>
</feature>
<feature type="compositionally biased region" description="Low complexity" evidence="1">
    <location>
        <begin position="472"/>
        <end position="485"/>
    </location>
</feature>
<evidence type="ECO:0000313" key="4">
    <source>
        <dbReference type="Proteomes" id="UP001305647"/>
    </source>
</evidence>
<accession>A0AAN6PZA5</accession>
<name>A0AAN6PZA5_9PEZI</name>
<evidence type="ECO:0000259" key="2">
    <source>
        <dbReference type="Pfam" id="PF25995"/>
    </source>
</evidence>
<feature type="compositionally biased region" description="Low complexity" evidence="1">
    <location>
        <begin position="36"/>
        <end position="49"/>
    </location>
</feature>
<reference evidence="3" key="1">
    <citation type="journal article" date="2023" name="Mol. Phylogenet. Evol.">
        <title>Genome-scale phylogeny and comparative genomics of the fungal order Sordariales.</title>
        <authorList>
            <person name="Hensen N."/>
            <person name="Bonometti L."/>
            <person name="Westerberg I."/>
            <person name="Brannstrom I.O."/>
            <person name="Guillou S."/>
            <person name="Cros-Aarteil S."/>
            <person name="Calhoun S."/>
            <person name="Haridas S."/>
            <person name="Kuo A."/>
            <person name="Mondo S."/>
            <person name="Pangilinan J."/>
            <person name="Riley R."/>
            <person name="LaButti K."/>
            <person name="Andreopoulos B."/>
            <person name="Lipzen A."/>
            <person name="Chen C."/>
            <person name="Yan M."/>
            <person name="Daum C."/>
            <person name="Ng V."/>
            <person name="Clum A."/>
            <person name="Steindorff A."/>
            <person name="Ohm R.A."/>
            <person name="Martin F."/>
            <person name="Silar P."/>
            <person name="Natvig D.O."/>
            <person name="Lalanne C."/>
            <person name="Gautier V."/>
            <person name="Ament-Velasquez S.L."/>
            <person name="Kruys A."/>
            <person name="Hutchinson M.I."/>
            <person name="Powell A.J."/>
            <person name="Barry K."/>
            <person name="Miller A.N."/>
            <person name="Grigoriev I.V."/>
            <person name="Debuchy R."/>
            <person name="Gladieux P."/>
            <person name="Hiltunen Thoren M."/>
            <person name="Johannesson H."/>
        </authorList>
    </citation>
    <scope>NUCLEOTIDE SEQUENCE</scope>
    <source>
        <strain evidence="3">CBS 757.83</strain>
    </source>
</reference>
<gene>
    <name evidence="3" type="ORF">N658DRAFT_507704</name>
</gene>
<dbReference type="InterPro" id="IPR038919">
    <property type="entry name" value="STB2/STB2"/>
</dbReference>
<organism evidence="3 4">
    <name type="scientific">Parathielavia hyrcaniae</name>
    <dbReference type="NCBI Taxonomy" id="113614"/>
    <lineage>
        <taxon>Eukaryota</taxon>
        <taxon>Fungi</taxon>
        <taxon>Dikarya</taxon>
        <taxon>Ascomycota</taxon>
        <taxon>Pezizomycotina</taxon>
        <taxon>Sordariomycetes</taxon>
        <taxon>Sordariomycetidae</taxon>
        <taxon>Sordariales</taxon>
        <taxon>Chaetomiaceae</taxon>
        <taxon>Parathielavia</taxon>
    </lineage>
</organism>
<evidence type="ECO:0000313" key="3">
    <source>
        <dbReference type="EMBL" id="KAK4100710.1"/>
    </source>
</evidence>
<comment type="caution">
    <text evidence="3">The sequence shown here is derived from an EMBL/GenBank/DDBJ whole genome shotgun (WGS) entry which is preliminary data.</text>
</comment>
<feature type="region of interest" description="Disordered" evidence="1">
    <location>
        <begin position="520"/>
        <end position="548"/>
    </location>
</feature>
<feature type="region of interest" description="Disordered" evidence="1">
    <location>
        <begin position="26"/>
        <end position="52"/>
    </location>
</feature>
<reference evidence="3" key="2">
    <citation type="submission" date="2023-05" db="EMBL/GenBank/DDBJ databases">
        <authorList>
            <consortium name="Lawrence Berkeley National Laboratory"/>
            <person name="Steindorff A."/>
            <person name="Hensen N."/>
            <person name="Bonometti L."/>
            <person name="Westerberg I."/>
            <person name="Brannstrom I.O."/>
            <person name="Guillou S."/>
            <person name="Cros-Aarteil S."/>
            <person name="Calhoun S."/>
            <person name="Haridas S."/>
            <person name="Kuo A."/>
            <person name="Mondo S."/>
            <person name="Pangilinan J."/>
            <person name="Riley R."/>
            <person name="Labutti K."/>
            <person name="Andreopoulos B."/>
            <person name="Lipzen A."/>
            <person name="Chen C."/>
            <person name="Yanf M."/>
            <person name="Daum C."/>
            <person name="Ng V."/>
            <person name="Clum A."/>
            <person name="Ohm R."/>
            <person name="Martin F."/>
            <person name="Silar P."/>
            <person name="Natvig D."/>
            <person name="Lalanne C."/>
            <person name="Gautier V."/>
            <person name="Ament-Velasquez S.L."/>
            <person name="Kruys A."/>
            <person name="Hutchinson M.I."/>
            <person name="Powell A.J."/>
            <person name="Barry K."/>
            <person name="Miller A.N."/>
            <person name="Grigoriev I.V."/>
            <person name="Debuchy R."/>
            <person name="Gladieux P."/>
            <person name="Thoren M.H."/>
            <person name="Johannesson H."/>
        </authorList>
    </citation>
    <scope>NUCLEOTIDE SEQUENCE</scope>
    <source>
        <strain evidence="3">CBS 757.83</strain>
    </source>
</reference>
<feature type="region of interest" description="Disordered" evidence="1">
    <location>
        <begin position="443"/>
        <end position="493"/>
    </location>
</feature>